<dbReference type="CDD" id="cd16913">
    <property type="entry name" value="YkuD_like"/>
    <property type="match status" value="1"/>
</dbReference>
<evidence type="ECO:0000313" key="4">
    <source>
        <dbReference type="Proteomes" id="UP000776252"/>
    </source>
</evidence>
<dbReference type="PANTHER" id="PTHR30582:SF2">
    <property type="entry name" value="L,D-TRANSPEPTIDASE YCIB-RELATED"/>
    <property type="match status" value="1"/>
</dbReference>
<dbReference type="InterPro" id="IPR005490">
    <property type="entry name" value="LD_TPept_cat_dom"/>
</dbReference>
<evidence type="ECO:0000256" key="1">
    <source>
        <dbReference type="PROSITE-ProRule" id="PRU01373"/>
    </source>
</evidence>
<keyword evidence="1" id="KW-0961">Cell wall biogenesis/degradation</keyword>
<feature type="active site" description="Proton donor/acceptor" evidence="1">
    <location>
        <position position="145"/>
    </location>
</feature>
<reference evidence="3 4" key="1">
    <citation type="submission" date="2021-06" db="EMBL/GenBank/DDBJ databases">
        <title>Clostridia strains as spoilage organisms.</title>
        <authorList>
            <person name="Wambui J."/>
            <person name="Stephan R."/>
            <person name="Stevens M.J.A."/>
        </authorList>
    </citation>
    <scope>NUCLEOTIDE SEQUENCE [LARGE SCALE GENOMIC DNA]</scope>
    <source>
        <strain evidence="3 4">DSM 14204</strain>
    </source>
</reference>
<feature type="domain" description="L,D-TPase catalytic" evidence="2">
    <location>
        <begin position="72"/>
        <end position="193"/>
    </location>
</feature>
<dbReference type="PROSITE" id="PS52029">
    <property type="entry name" value="LD_TPASE"/>
    <property type="match status" value="1"/>
</dbReference>
<keyword evidence="1" id="KW-0133">Cell shape</keyword>
<protein>
    <submittedName>
        <fullName evidence="3">L,D-transpeptidase</fullName>
    </submittedName>
</protein>
<gene>
    <name evidence="3" type="ORF">KPL37_14365</name>
</gene>
<evidence type="ECO:0000313" key="3">
    <source>
        <dbReference type="EMBL" id="MBU3160925.1"/>
    </source>
</evidence>
<name>A0ABS6BVI3_9CLOT</name>
<organism evidence="3 4">
    <name type="scientific">Clostridium frigoris</name>
    <dbReference type="NCBI Taxonomy" id="205327"/>
    <lineage>
        <taxon>Bacteria</taxon>
        <taxon>Bacillati</taxon>
        <taxon>Bacillota</taxon>
        <taxon>Clostridia</taxon>
        <taxon>Eubacteriales</taxon>
        <taxon>Clostridiaceae</taxon>
        <taxon>Clostridium</taxon>
    </lineage>
</organism>
<dbReference type="PANTHER" id="PTHR30582">
    <property type="entry name" value="L,D-TRANSPEPTIDASE"/>
    <property type="match status" value="1"/>
</dbReference>
<dbReference type="Pfam" id="PF03734">
    <property type="entry name" value="YkuD"/>
    <property type="match status" value="1"/>
</dbReference>
<dbReference type="EMBL" id="JAHLDV010000040">
    <property type="protein sequence ID" value="MBU3160925.1"/>
    <property type="molecule type" value="Genomic_DNA"/>
</dbReference>
<keyword evidence="4" id="KW-1185">Reference proteome</keyword>
<dbReference type="Proteomes" id="UP000776252">
    <property type="component" value="Unassembled WGS sequence"/>
</dbReference>
<comment type="caution">
    <text evidence="3">The sequence shown here is derived from an EMBL/GenBank/DDBJ whole genome shotgun (WGS) entry which is preliminary data.</text>
</comment>
<accession>A0ABS6BVI3</accession>
<dbReference type="InterPro" id="IPR050979">
    <property type="entry name" value="LD-transpeptidase"/>
</dbReference>
<keyword evidence="1" id="KW-0573">Peptidoglycan synthesis</keyword>
<sequence>MIILSVCTLNNKVGASVKYPVTQSKAYQYNDILVQNNIIKTNVKQAVYKAVSYNNSLEKIINSKNIWSATPYFIWIDTHHQKVNIFKGSNKKWHLVTSMVCSTGKASTPTIRGNFNVGIKGSYFISSGGARCKYYTQIRGNYLFHSVLYDKFGNYVIDNTLGVPVSHGCVRLSLKNAKFIYDYIPAKTFIWSN</sequence>
<feature type="active site" description="Nucleophile" evidence="1">
    <location>
        <position position="169"/>
    </location>
</feature>
<proteinExistence type="predicted"/>
<comment type="pathway">
    <text evidence="1">Cell wall biogenesis; peptidoglycan biosynthesis.</text>
</comment>
<evidence type="ECO:0000259" key="2">
    <source>
        <dbReference type="PROSITE" id="PS52029"/>
    </source>
</evidence>